<dbReference type="AlphaFoldDB" id="A0AAN6N6W1"/>
<evidence type="ECO:0008006" key="4">
    <source>
        <dbReference type="Google" id="ProtNLM"/>
    </source>
</evidence>
<keyword evidence="1" id="KW-0732">Signal</keyword>
<dbReference type="Proteomes" id="UP001303473">
    <property type="component" value="Unassembled WGS sequence"/>
</dbReference>
<reference evidence="3" key="1">
    <citation type="journal article" date="2023" name="Mol. Phylogenet. Evol.">
        <title>Genome-scale phylogeny and comparative genomics of the fungal order Sordariales.</title>
        <authorList>
            <person name="Hensen N."/>
            <person name="Bonometti L."/>
            <person name="Westerberg I."/>
            <person name="Brannstrom I.O."/>
            <person name="Guillou S."/>
            <person name="Cros-Aarteil S."/>
            <person name="Calhoun S."/>
            <person name="Haridas S."/>
            <person name="Kuo A."/>
            <person name="Mondo S."/>
            <person name="Pangilinan J."/>
            <person name="Riley R."/>
            <person name="LaButti K."/>
            <person name="Andreopoulos B."/>
            <person name="Lipzen A."/>
            <person name="Chen C."/>
            <person name="Yan M."/>
            <person name="Daum C."/>
            <person name="Ng V."/>
            <person name="Clum A."/>
            <person name="Steindorff A."/>
            <person name="Ohm R.A."/>
            <person name="Martin F."/>
            <person name="Silar P."/>
            <person name="Natvig D.O."/>
            <person name="Lalanne C."/>
            <person name="Gautier V."/>
            <person name="Ament-Velasquez S.L."/>
            <person name="Kruys A."/>
            <person name="Hutchinson M.I."/>
            <person name="Powell A.J."/>
            <person name="Barry K."/>
            <person name="Miller A.N."/>
            <person name="Grigoriev I.V."/>
            <person name="Debuchy R."/>
            <person name="Gladieux P."/>
            <person name="Hiltunen Thoren M."/>
            <person name="Johannesson H."/>
        </authorList>
    </citation>
    <scope>NUCLEOTIDE SEQUENCE [LARGE SCALE GENOMIC DNA]</scope>
    <source>
        <strain evidence="3">CBS 340.73</strain>
    </source>
</reference>
<dbReference type="CDD" id="cd02231">
    <property type="entry name" value="cupin_BLL6423-like"/>
    <property type="match status" value="1"/>
</dbReference>
<feature type="chain" id="PRO_5042859879" description="Cupin 2 conserved barrel domain-containing protein" evidence="1">
    <location>
        <begin position="20"/>
        <end position="196"/>
    </location>
</feature>
<organism evidence="2 3">
    <name type="scientific">Diplogelasinospora grovesii</name>
    <dbReference type="NCBI Taxonomy" id="303347"/>
    <lineage>
        <taxon>Eukaryota</taxon>
        <taxon>Fungi</taxon>
        <taxon>Dikarya</taxon>
        <taxon>Ascomycota</taxon>
        <taxon>Pezizomycotina</taxon>
        <taxon>Sordariomycetes</taxon>
        <taxon>Sordariomycetidae</taxon>
        <taxon>Sordariales</taxon>
        <taxon>Diplogelasinosporaceae</taxon>
        <taxon>Diplogelasinospora</taxon>
    </lineage>
</organism>
<gene>
    <name evidence="2" type="ORF">QBC46DRAFT_265306</name>
</gene>
<dbReference type="InterPro" id="IPR014710">
    <property type="entry name" value="RmlC-like_jellyroll"/>
</dbReference>
<evidence type="ECO:0000256" key="1">
    <source>
        <dbReference type="SAM" id="SignalP"/>
    </source>
</evidence>
<dbReference type="PANTHER" id="PTHR36156">
    <property type="entry name" value="SLR2101 PROTEIN"/>
    <property type="match status" value="1"/>
</dbReference>
<sequence>MIGKLQLVLYIAFCTLCSAGVTAPDLPDPSRVITDVNTDGKSVFYSGLPVPVPVVENLNGALFRLGYITERPPVSINDETDIDFYEASLENLPPLVPAGGGPAVWYIDTPPNASSPLHRTISIDIVVQLQGEIELTLDSGETRLLKTGDLTIQRAAMHAWRNPSLTEWSRMIGVMSEVQPVVVGNTTITATLPTAT</sequence>
<protein>
    <recommendedName>
        <fullName evidence="4">Cupin 2 conserved barrel domain-containing protein</fullName>
    </recommendedName>
</protein>
<feature type="signal peptide" evidence="1">
    <location>
        <begin position="1"/>
        <end position="19"/>
    </location>
</feature>
<proteinExistence type="predicted"/>
<dbReference type="PANTHER" id="PTHR36156:SF3">
    <property type="entry name" value="CUPIN 2 CONSERVED BARREL DOMAIN-CONTAINING PROTEIN"/>
    <property type="match status" value="1"/>
</dbReference>
<evidence type="ECO:0000313" key="2">
    <source>
        <dbReference type="EMBL" id="KAK3938472.1"/>
    </source>
</evidence>
<dbReference type="EMBL" id="MU853829">
    <property type="protein sequence ID" value="KAK3938472.1"/>
    <property type="molecule type" value="Genomic_DNA"/>
</dbReference>
<dbReference type="SUPFAM" id="SSF51182">
    <property type="entry name" value="RmlC-like cupins"/>
    <property type="match status" value="1"/>
</dbReference>
<evidence type="ECO:0000313" key="3">
    <source>
        <dbReference type="Proteomes" id="UP001303473"/>
    </source>
</evidence>
<dbReference type="Gene3D" id="2.60.120.10">
    <property type="entry name" value="Jelly Rolls"/>
    <property type="match status" value="1"/>
</dbReference>
<keyword evidence="3" id="KW-1185">Reference proteome</keyword>
<comment type="caution">
    <text evidence="2">The sequence shown here is derived from an EMBL/GenBank/DDBJ whole genome shotgun (WGS) entry which is preliminary data.</text>
</comment>
<dbReference type="InterPro" id="IPR011051">
    <property type="entry name" value="RmlC_Cupin_sf"/>
</dbReference>
<accession>A0AAN6N6W1</accession>
<name>A0AAN6N6W1_9PEZI</name>
<dbReference type="InterPro" id="IPR047142">
    <property type="entry name" value="OryJ/VirC-like"/>
</dbReference>